<keyword evidence="18" id="KW-0003">3Fe-4S</keyword>
<dbReference type="InterPro" id="IPR009051">
    <property type="entry name" value="Helical_ferredxn"/>
</dbReference>
<dbReference type="InterPro" id="IPR023753">
    <property type="entry name" value="FAD/NAD-binding_dom"/>
</dbReference>
<keyword evidence="17" id="KW-0314">Glutamate biosynthesis</keyword>
<dbReference type="Pfam" id="PF04898">
    <property type="entry name" value="Glu_syn_central"/>
    <property type="match status" value="1"/>
</dbReference>
<dbReference type="FunFam" id="3.20.20.70:FF:000031">
    <property type="entry name" value="Glutamate synthase 1 [NADH]"/>
    <property type="match status" value="1"/>
</dbReference>
<dbReference type="SUPFAM" id="SSF46548">
    <property type="entry name" value="alpha-helical ferredoxin"/>
    <property type="match status" value="1"/>
</dbReference>
<keyword evidence="15" id="KW-0408">Iron</keyword>
<dbReference type="CDD" id="cd00713">
    <property type="entry name" value="GltS"/>
    <property type="match status" value="1"/>
</dbReference>
<evidence type="ECO:0000256" key="19">
    <source>
        <dbReference type="ARBA" id="ARBA00024383"/>
    </source>
</evidence>
<dbReference type="Gene3D" id="3.50.50.60">
    <property type="entry name" value="FAD/NAD(P)-binding domain"/>
    <property type="match status" value="2"/>
</dbReference>
<comment type="cofactor">
    <cofactor evidence="3">
        <name>FAD</name>
        <dbReference type="ChEBI" id="CHEBI:57692"/>
    </cofactor>
</comment>
<dbReference type="Proteomes" id="UP000041254">
    <property type="component" value="Unassembled WGS sequence"/>
</dbReference>
<keyword evidence="24" id="KW-1185">Reference proteome</keyword>
<dbReference type="SUPFAM" id="SSF51395">
    <property type="entry name" value="FMN-linked oxidoreductases"/>
    <property type="match status" value="1"/>
</dbReference>
<feature type="region of interest" description="Disordered" evidence="21">
    <location>
        <begin position="2383"/>
        <end position="2407"/>
    </location>
</feature>
<dbReference type="GO" id="GO:0016639">
    <property type="term" value="F:oxidoreductase activity, acting on the CH-NH2 group of donors, NAD or NADP as acceptor"/>
    <property type="evidence" value="ECO:0007669"/>
    <property type="project" value="InterPro"/>
</dbReference>
<evidence type="ECO:0000313" key="24">
    <source>
        <dbReference type="Proteomes" id="UP000041254"/>
    </source>
</evidence>
<organism evidence="23 24">
    <name type="scientific">Vitrella brassicaformis (strain CCMP3155)</name>
    <dbReference type="NCBI Taxonomy" id="1169540"/>
    <lineage>
        <taxon>Eukaryota</taxon>
        <taxon>Sar</taxon>
        <taxon>Alveolata</taxon>
        <taxon>Colpodellida</taxon>
        <taxon>Vitrellaceae</taxon>
        <taxon>Vitrella</taxon>
    </lineage>
</organism>
<dbReference type="PANTHER" id="PTHR43100:SF1">
    <property type="entry name" value="GLUTAMATE SYNTHASE [NADPH] SMALL CHAIN"/>
    <property type="match status" value="1"/>
</dbReference>
<dbReference type="Pfam" id="PF07992">
    <property type="entry name" value="Pyr_redox_2"/>
    <property type="match status" value="2"/>
</dbReference>
<reference evidence="23 24" key="1">
    <citation type="submission" date="2014-11" db="EMBL/GenBank/DDBJ databases">
        <authorList>
            <person name="Zhu J."/>
            <person name="Qi W."/>
            <person name="Song R."/>
        </authorList>
    </citation>
    <scope>NUCLEOTIDE SEQUENCE [LARGE SCALE GENOMIC DNA]</scope>
</reference>
<dbReference type="Pfam" id="PF14691">
    <property type="entry name" value="Fer4_20"/>
    <property type="match status" value="1"/>
</dbReference>
<comment type="pathway">
    <text evidence="4">Energy metabolism; nitrogen metabolism.</text>
</comment>
<dbReference type="PRINTS" id="PR00419">
    <property type="entry name" value="ADXRDTASE"/>
</dbReference>
<dbReference type="Gene3D" id="3.20.20.70">
    <property type="entry name" value="Aldolase class I"/>
    <property type="match status" value="2"/>
</dbReference>
<dbReference type="STRING" id="1169540.A0A0G4FTT1"/>
<evidence type="ECO:0000256" key="4">
    <source>
        <dbReference type="ARBA" id="ARBA00004802"/>
    </source>
</evidence>
<dbReference type="CDD" id="cd00982">
    <property type="entry name" value="gltB_C"/>
    <property type="match status" value="1"/>
</dbReference>
<evidence type="ECO:0000256" key="3">
    <source>
        <dbReference type="ARBA" id="ARBA00001974"/>
    </source>
</evidence>
<comment type="similarity">
    <text evidence="7">Belongs to the glutamate synthase family.</text>
</comment>
<dbReference type="GO" id="GO:0046872">
    <property type="term" value="F:metal ion binding"/>
    <property type="evidence" value="ECO:0007669"/>
    <property type="project" value="UniProtKB-KW"/>
</dbReference>
<dbReference type="Pfam" id="PF01645">
    <property type="entry name" value="Glu_synthase"/>
    <property type="match status" value="1"/>
</dbReference>
<evidence type="ECO:0000256" key="21">
    <source>
        <dbReference type="SAM" id="MobiDB-lite"/>
    </source>
</evidence>
<dbReference type="EC" id="1.4.1.14" evidence="19"/>
<comment type="catalytic activity">
    <reaction evidence="20">
        <text>2 L-glutamate + NAD(+) = L-glutamine + 2-oxoglutarate + NADH + H(+)</text>
        <dbReference type="Rhea" id="RHEA:13753"/>
        <dbReference type="ChEBI" id="CHEBI:15378"/>
        <dbReference type="ChEBI" id="CHEBI:16810"/>
        <dbReference type="ChEBI" id="CHEBI:29985"/>
        <dbReference type="ChEBI" id="CHEBI:57540"/>
        <dbReference type="ChEBI" id="CHEBI:57945"/>
        <dbReference type="ChEBI" id="CHEBI:58359"/>
        <dbReference type="EC" id="1.4.1.14"/>
    </reaction>
</comment>
<dbReference type="SUPFAM" id="SSF56235">
    <property type="entry name" value="N-terminal nucleophile aminohydrolases (Ntn hydrolases)"/>
    <property type="match status" value="1"/>
</dbReference>
<dbReference type="Gene3D" id="3.60.20.10">
    <property type="entry name" value="Glutamine Phosphoribosylpyrophosphate, subunit 1, domain 1"/>
    <property type="match status" value="1"/>
</dbReference>
<dbReference type="NCBIfam" id="NF008730">
    <property type="entry name" value="PRK11750.1"/>
    <property type="match status" value="1"/>
</dbReference>
<dbReference type="UniPathway" id="UPA00045"/>
<dbReference type="FunCoup" id="A0A0G4FTT1">
    <property type="interactions" value="81"/>
</dbReference>
<dbReference type="CDD" id="cd02808">
    <property type="entry name" value="GltS_FMN"/>
    <property type="match status" value="1"/>
</dbReference>
<gene>
    <name evidence="23" type="ORF">Vbra_16198</name>
</gene>
<dbReference type="InterPro" id="IPR051394">
    <property type="entry name" value="Glutamate_Synthase"/>
</dbReference>
<evidence type="ECO:0000256" key="17">
    <source>
        <dbReference type="ARBA" id="ARBA00023164"/>
    </source>
</evidence>
<dbReference type="InterPro" id="IPR036485">
    <property type="entry name" value="Glu_synth_asu_C_sf"/>
</dbReference>
<evidence type="ECO:0000313" key="23">
    <source>
        <dbReference type="EMBL" id="CEM18299.1"/>
    </source>
</evidence>
<dbReference type="OMA" id="APEAVMM"/>
<dbReference type="PROSITE" id="PS51278">
    <property type="entry name" value="GATASE_TYPE_2"/>
    <property type="match status" value="1"/>
</dbReference>
<evidence type="ECO:0000256" key="10">
    <source>
        <dbReference type="ARBA" id="ARBA00022643"/>
    </source>
</evidence>
<keyword evidence="10" id="KW-0288">FMN</keyword>
<dbReference type="PhylomeDB" id="A0A0G4FTT1"/>
<evidence type="ECO:0000256" key="1">
    <source>
        <dbReference type="ARBA" id="ARBA00001917"/>
    </source>
</evidence>
<dbReference type="EMBL" id="CDMY01000499">
    <property type="protein sequence ID" value="CEM18299.1"/>
    <property type="molecule type" value="Genomic_DNA"/>
</dbReference>
<dbReference type="FunFam" id="3.60.20.10:FF:000043">
    <property type="entry name" value="Glutamate synthase 1 [NADH] chloroplastic"/>
    <property type="match status" value="1"/>
</dbReference>
<feature type="domain" description="Glutamine amidotransferase type-2" evidence="22">
    <location>
        <begin position="56"/>
        <end position="488"/>
    </location>
</feature>
<dbReference type="Gene3D" id="2.160.20.60">
    <property type="entry name" value="Glutamate synthase, alpha subunit, C-terminal domain"/>
    <property type="match status" value="1"/>
</dbReference>
<keyword evidence="14" id="KW-0560">Oxidoreductase</keyword>
<feature type="region of interest" description="Disordered" evidence="21">
    <location>
        <begin position="1785"/>
        <end position="1808"/>
    </location>
</feature>
<evidence type="ECO:0000256" key="15">
    <source>
        <dbReference type="ARBA" id="ARBA00023004"/>
    </source>
</evidence>
<keyword evidence="11" id="KW-0479">Metal-binding</keyword>
<dbReference type="InterPro" id="IPR036188">
    <property type="entry name" value="FAD/NAD-bd_sf"/>
</dbReference>
<comment type="pathway">
    <text evidence="6">Amino-acid biosynthesis; L-glutamate biosynthesis via GLT pathway; L-glutamate from 2-oxoglutarate and L-glutamine (NAD(+) route): step 1/1.</text>
</comment>
<evidence type="ECO:0000256" key="16">
    <source>
        <dbReference type="ARBA" id="ARBA00023014"/>
    </source>
</evidence>
<dbReference type="GO" id="GO:0016040">
    <property type="term" value="F:glutamate synthase (NADH) activity"/>
    <property type="evidence" value="ECO:0007669"/>
    <property type="project" value="UniProtKB-EC"/>
</dbReference>
<evidence type="ECO:0000256" key="14">
    <source>
        <dbReference type="ARBA" id="ARBA00023002"/>
    </source>
</evidence>
<dbReference type="InterPro" id="IPR002932">
    <property type="entry name" value="Glu_synthdom"/>
</dbReference>
<dbReference type="FunFam" id="3.20.20.70:FF:000017">
    <property type="entry name" value="Glutamate synthase [NADH], amyloplastic"/>
    <property type="match status" value="1"/>
</dbReference>
<evidence type="ECO:0000256" key="8">
    <source>
        <dbReference type="ARBA" id="ARBA00022605"/>
    </source>
</evidence>
<keyword evidence="16" id="KW-0411">Iron-sulfur</keyword>
<evidence type="ECO:0000256" key="6">
    <source>
        <dbReference type="ARBA" id="ARBA00004944"/>
    </source>
</evidence>
<comment type="cofactor">
    <cofactor evidence="1">
        <name>FMN</name>
        <dbReference type="ChEBI" id="CHEBI:58210"/>
    </cofactor>
</comment>
<dbReference type="Pfam" id="PF01493">
    <property type="entry name" value="GXGXG"/>
    <property type="match status" value="1"/>
</dbReference>
<dbReference type="InterPro" id="IPR013785">
    <property type="entry name" value="Aldolase_TIM"/>
</dbReference>
<dbReference type="Pfam" id="PF00310">
    <property type="entry name" value="GATase_2"/>
    <property type="match status" value="2"/>
</dbReference>
<dbReference type="PANTHER" id="PTHR43100">
    <property type="entry name" value="GLUTAMATE SYNTHASE [NADPH] SMALL CHAIN"/>
    <property type="match status" value="1"/>
</dbReference>
<proteinExistence type="inferred from homology"/>
<dbReference type="InterPro" id="IPR017932">
    <property type="entry name" value="GATase_2_dom"/>
</dbReference>
<dbReference type="InParanoid" id="A0A0G4FTT1"/>
<keyword evidence="9" id="KW-0285">Flavoprotein</keyword>
<dbReference type="GO" id="GO:0019676">
    <property type="term" value="P:ammonia assimilation cycle"/>
    <property type="evidence" value="ECO:0007669"/>
    <property type="project" value="UniProtKB-ARBA"/>
</dbReference>
<comment type="cofactor">
    <cofactor evidence="2">
        <name>[3Fe-4S] cluster</name>
        <dbReference type="ChEBI" id="CHEBI:21137"/>
    </cofactor>
</comment>
<dbReference type="InterPro" id="IPR006982">
    <property type="entry name" value="Glu_synth_centr_N"/>
</dbReference>
<evidence type="ECO:0000256" key="13">
    <source>
        <dbReference type="ARBA" id="ARBA00022962"/>
    </source>
</evidence>
<dbReference type="GO" id="GO:0097054">
    <property type="term" value="P:L-glutamate biosynthetic process"/>
    <property type="evidence" value="ECO:0007669"/>
    <property type="project" value="UniProtKB-UniPathway"/>
</dbReference>
<dbReference type="FunFam" id="2.160.20.60:FF:000001">
    <property type="entry name" value="Glutamate synthase, large subunit"/>
    <property type="match status" value="1"/>
</dbReference>
<dbReference type="Gene3D" id="1.10.1060.10">
    <property type="entry name" value="Alpha-helical ferredoxin"/>
    <property type="match status" value="1"/>
</dbReference>
<evidence type="ECO:0000256" key="12">
    <source>
        <dbReference type="ARBA" id="ARBA00022827"/>
    </source>
</evidence>
<evidence type="ECO:0000256" key="9">
    <source>
        <dbReference type="ARBA" id="ARBA00022630"/>
    </source>
</evidence>
<keyword evidence="12" id="KW-0274">FAD</keyword>
<evidence type="ECO:0000256" key="18">
    <source>
        <dbReference type="ARBA" id="ARBA00023291"/>
    </source>
</evidence>
<evidence type="ECO:0000256" key="11">
    <source>
        <dbReference type="ARBA" id="ARBA00022723"/>
    </source>
</evidence>
<dbReference type="SUPFAM" id="SSF51971">
    <property type="entry name" value="Nucleotide-binding domain"/>
    <property type="match status" value="2"/>
</dbReference>
<evidence type="ECO:0000256" key="5">
    <source>
        <dbReference type="ARBA" id="ARBA00004909"/>
    </source>
</evidence>
<dbReference type="InterPro" id="IPR028261">
    <property type="entry name" value="DPD_II"/>
</dbReference>
<dbReference type="OrthoDB" id="4327079at2759"/>
<name>A0A0G4FTT1_VITBC</name>
<dbReference type="UniPathway" id="UPA00634">
    <property type="reaction ID" value="UER00690"/>
</dbReference>
<keyword evidence="8" id="KW-0028">Amino-acid biosynthesis</keyword>
<sequence length="2407" mass="267403">MRASSNEIGRVYTRRRPFQRHVAGVCLAVASVFPMAFAREPSNRGLYDPSREQDACGVGCIADLQGRYTRRTVSDAYKLLVRMTHRGAKQGEDGDGAGIMLGLPHAFYRKVTQFSFHLPPQGRYGVGMFFLPKGEMDRHAAMEMIERTVRQHGLVVLGWRAPLPTKSTILGPKAKATEPFIAQVFVSMPTDLVDCEEDEASPMSREVMPRLSKQFTDNESDAVSVRETVAVIEGLPADLETLLYIVRKKLAKEQTIYICSFSSRTVVYKGQFQAEQLFNYFDDLMDEDLTSYLALVHSRFSTNTFPNWQRAHPFRRICHNGEINTIEGNRNWLRAREGLMKATPKAFASVPLADLVPIDEGCGSDSSTLDSVVDFLTMAGRPIEHVIMMLVPEAWQNNSSMTEEKRAFYQYHSCMMEPWDGPALVAFTDGKKLGATLDRNGLRPGRYYITVDDRLILGSEVGVVDVASSQIRFKGRLRPGRMLLIDFQQKRLVEDEALKASISRMHPYAEWVKKNTVRLADLTQPVLGDDLKAELMLDDKKMIRRMKMFGYSYEKFDMLVAPMAKRSAESLGSMGNDIPLACLSKLPRNPADYFAQMFAQATNPAIDPIREANVMSLECPIGPEQDLLKETPQHCNRIVLEEPVLDPGRFRALVSLEGFPAHRIDITWDSRDGPAWMETRMKEVCREASDAVSSGKAIIVLSDRRFNESRVPIFASLIVGAVHQHLIQQKLRSDCALVIETGDAFEVHQICVLLGFGADAIYPYMAYHSLSRVRFSQNEPKMELAKMIENYRVAVHAGVLKVMSKFGISTLMSYKGAGMFQAVGLSQKVIDTCFTGCASVIGGVGLDVFAVDALRLHNQAFPRRELPPLVDMDVEEFDEDGVYHFRSIHDTELHMNHPDSIAKVQDAARRNSRESYREFSDFQNALVDRCELRGSFELALDKCTPIAIEEVESVAAIVKRFATGAMSYGSISEEAHKALAIAMNRIGGRSNTGEGGESDDRYLPGANGENKRSAIKQIASGRFGVTSQYLVNADELQIKLAQGAKPGEGGELPGHKVVGKIAETRKSTPGVGLISPPPHHDMYSIEDVAQLISDLKNANPEARVSVKLVSKVGVGIIAAGIVKGKTDHLLISGMSGGTGAAKWTSIKHAGLPWEIGLAETHQTLVLNGLREKVILQTDGQIKTGRDVVYAALLGAEEVCFSTQPLIALGCIMMRKCHLNTCPVGIATQDEELRKKFTGKPEHVLNYLFLVGEEVRAIMAQLGIRKYDDMVGRADLLRPKPSLKEHYKTREIDLSKLLYPAWQLTDAQQPSGGPQSLAQSVPPGMCCRMAQDHELDKVIDREIVRLSVRSLQKQAKTVLHMPVRNVDRTVGGILSYEVTRRYGAQGMPPGTIVVRFRGSAGQSFGAWLAPGITFDLQGDANDYTGKGLSGGHVVVRPPKDSPFFNESHGNIIVGNACLYGATDGRAFFAGVAAERFAVRNSGAIAVVEGVGDHGCEYMTRGLVVILGEIGQNFAAGMSGGIAYLLDIDKDNVNDQMVYLEPVTSLEDKRTLENLVNEHYDRTRSERAKLIINNWKEYSQRFTKVFPKDYKRVLREAIADHVRTGSKVAGAILNDWESIAYQLNMRAINRKMAVPFRALLNEQTQQRYRQWLNKNLKNDSTFQEIAGVASGNSMLRMIKDDTSTAAMTGKEEVLVPRAQSTLKSGKSAEFDEREEELFQMAFRAQYMMWRKGHHRGTLQLMGSNVLDNKVASRLFKTATKEMLKRRISQEKQELERRLNDAMIPSAASAVPRAKTRPEEEIPEPQNGQGAMVEKAPVDGAREQLVSNFTAEDFVDSTPLTFNNEGMSMEKARQALDMEDLVSRPKSVAFPDKKKGFHKYEKEAHPYREPKVRVLDWEEITVPTNSRSRLYDQLLRTQAARCMDCGTPTCHYPNPQGGGCPLGNRIPTWNALTYEGNWKQALERLLDTNNFPEFTGRICPAPCEESCVLGINEKSVAIKSIEVAIIDYAFSKGWIKPRPPKVRTYKQVAIIGSGPAGLAAAQQLNRAGHSVTVFERSDRVGGLLMYGIPNMKLDKTKIVQRRVDLLQAEGITFHTSVEIGKDKTLEELREEFDAVLLATGATASREFKINGWELEGIHQAMDFLHMSQKSLLDSDMQDSDYIDAQDKHVIVIGGGDTAVDCLGTAIRMGAASVLQFSRREEAPKNRPDNNPWPQWGEFFRVDYGHAECHVMQGRDPREYCVKGVEFVPHDRDPTRVGGIKAIRMHWQKDPKTGRARMEAMPGTEKVYKADIVLLAMGFLGPEATTWSGTTVNVDKRTSNIDAAMGDFRTNVPGVFACGDCRRGATLVVWAIAEGRDAAHKIDEYLMGDSVLPRAFPESANPKLFPPTVSNPNPAMGMPSFRGGTHTGSGW</sequence>
<dbReference type="VEuPathDB" id="CryptoDB:Vbra_16198"/>
<dbReference type="SUPFAM" id="SSF69336">
    <property type="entry name" value="Alpha subunit of glutamate synthase, C-terminal domain"/>
    <property type="match status" value="1"/>
</dbReference>
<dbReference type="NCBIfam" id="TIGR01317">
    <property type="entry name" value="GOGAT_sm_gam"/>
    <property type="match status" value="1"/>
</dbReference>
<dbReference type="InterPro" id="IPR002489">
    <property type="entry name" value="Glu_synth_asu_C"/>
</dbReference>
<accession>A0A0G4FTT1</accession>
<evidence type="ECO:0000256" key="2">
    <source>
        <dbReference type="ARBA" id="ARBA00001927"/>
    </source>
</evidence>
<comment type="pathway">
    <text evidence="5">Nitrogen metabolism.</text>
</comment>
<evidence type="ECO:0000256" key="20">
    <source>
        <dbReference type="ARBA" id="ARBA00048867"/>
    </source>
</evidence>
<protein>
    <recommendedName>
        <fullName evidence="19">glutamate synthase (NADH)</fullName>
        <ecNumber evidence="19">1.4.1.14</ecNumber>
    </recommendedName>
</protein>
<dbReference type="InterPro" id="IPR006005">
    <property type="entry name" value="Glut_synth_ssu1"/>
</dbReference>
<evidence type="ECO:0000256" key="7">
    <source>
        <dbReference type="ARBA" id="ARBA00009716"/>
    </source>
</evidence>
<dbReference type="GO" id="GO:0051538">
    <property type="term" value="F:3 iron, 4 sulfur cluster binding"/>
    <property type="evidence" value="ECO:0007669"/>
    <property type="project" value="UniProtKB-KW"/>
</dbReference>
<dbReference type="InterPro" id="IPR029055">
    <property type="entry name" value="Ntn_hydrolases_N"/>
</dbReference>
<evidence type="ECO:0000259" key="22">
    <source>
        <dbReference type="PROSITE" id="PS51278"/>
    </source>
</evidence>
<keyword evidence="13" id="KW-0315">Glutamine amidotransferase</keyword>